<dbReference type="PANTHER" id="PTHR32060:SF30">
    <property type="entry name" value="CARBOXY-TERMINAL PROCESSING PROTEASE CTPA"/>
    <property type="match status" value="1"/>
</dbReference>
<dbReference type="EMBL" id="PFMS01000080">
    <property type="protein sequence ID" value="PIZ15613.1"/>
    <property type="molecule type" value="Genomic_DNA"/>
</dbReference>
<dbReference type="AlphaFoldDB" id="A0A2H9PAP1"/>
<dbReference type="Gene3D" id="3.30.750.44">
    <property type="match status" value="1"/>
</dbReference>
<evidence type="ECO:0000256" key="4">
    <source>
        <dbReference type="ARBA" id="ARBA00022825"/>
    </source>
</evidence>
<dbReference type="SUPFAM" id="SSF50156">
    <property type="entry name" value="PDZ domain-like"/>
    <property type="match status" value="1"/>
</dbReference>
<evidence type="ECO:0000256" key="1">
    <source>
        <dbReference type="ARBA" id="ARBA00009179"/>
    </source>
</evidence>
<feature type="domain" description="PDZ" evidence="6">
    <location>
        <begin position="88"/>
        <end position="172"/>
    </location>
</feature>
<dbReference type="Pfam" id="PF03572">
    <property type="entry name" value="Peptidase_S41"/>
    <property type="match status" value="1"/>
</dbReference>
<keyword evidence="2 5" id="KW-0645">Protease</keyword>
<dbReference type="SUPFAM" id="SSF52096">
    <property type="entry name" value="ClpP/crotonase"/>
    <property type="match status" value="1"/>
</dbReference>
<dbReference type="Gene3D" id="3.90.226.10">
    <property type="entry name" value="2-enoyl-CoA Hydratase, Chain A, domain 1"/>
    <property type="match status" value="1"/>
</dbReference>
<dbReference type="InterPro" id="IPR004447">
    <property type="entry name" value="Peptidase_S41A"/>
</dbReference>
<dbReference type="SMART" id="SM00245">
    <property type="entry name" value="TSPc"/>
    <property type="match status" value="1"/>
</dbReference>
<keyword evidence="3 5" id="KW-0378">Hydrolase</keyword>
<dbReference type="FunFam" id="3.30.750.44:FF:000001">
    <property type="entry name" value="S41 family peptidase"/>
    <property type="match status" value="1"/>
</dbReference>
<name>A0A2H9PAP1_9BACT</name>
<dbReference type="NCBIfam" id="TIGR00225">
    <property type="entry name" value="prc"/>
    <property type="match status" value="1"/>
</dbReference>
<evidence type="ECO:0000259" key="6">
    <source>
        <dbReference type="PROSITE" id="PS50106"/>
    </source>
</evidence>
<evidence type="ECO:0000256" key="5">
    <source>
        <dbReference type="RuleBase" id="RU004404"/>
    </source>
</evidence>
<dbReference type="GO" id="GO:0004175">
    <property type="term" value="F:endopeptidase activity"/>
    <property type="evidence" value="ECO:0007669"/>
    <property type="project" value="TreeGrafter"/>
</dbReference>
<dbReference type="InterPro" id="IPR036034">
    <property type="entry name" value="PDZ_sf"/>
</dbReference>
<dbReference type="GO" id="GO:0006508">
    <property type="term" value="P:proteolysis"/>
    <property type="evidence" value="ECO:0007669"/>
    <property type="project" value="UniProtKB-KW"/>
</dbReference>
<dbReference type="Pfam" id="PF22694">
    <property type="entry name" value="CtpB_N-like"/>
    <property type="match status" value="1"/>
</dbReference>
<dbReference type="InterPro" id="IPR001478">
    <property type="entry name" value="PDZ"/>
</dbReference>
<dbReference type="Proteomes" id="UP000234145">
    <property type="component" value="Unassembled WGS sequence"/>
</dbReference>
<reference evidence="8" key="1">
    <citation type="submission" date="2017-09" db="EMBL/GenBank/DDBJ databases">
        <title>Depth-based differentiation of microbial function through sediment-hosted aquifers and enrichment of novel symbionts in the deep terrestrial subsurface.</title>
        <authorList>
            <person name="Probst A.J."/>
            <person name="Ladd B."/>
            <person name="Jarett J.K."/>
            <person name="Geller-Mcgrath D.E."/>
            <person name="Sieber C.M.K."/>
            <person name="Emerson J.B."/>
            <person name="Anantharaman K."/>
            <person name="Thomas B.C."/>
            <person name="Malmstrom R."/>
            <person name="Stieglmeier M."/>
            <person name="Klingl A."/>
            <person name="Woyke T."/>
            <person name="Ryan C.M."/>
            <person name="Banfield J.F."/>
        </authorList>
    </citation>
    <scope>NUCLEOTIDE SEQUENCE [LARGE SCALE GENOMIC DNA]</scope>
</reference>
<dbReference type="GO" id="GO:0007165">
    <property type="term" value="P:signal transduction"/>
    <property type="evidence" value="ECO:0007669"/>
    <property type="project" value="TreeGrafter"/>
</dbReference>
<accession>A0A2H9PAP1</accession>
<dbReference type="InterPro" id="IPR055210">
    <property type="entry name" value="CtpA/B_N"/>
</dbReference>
<comment type="similarity">
    <text evidence="1 5">Belongs to the peptidase S41A family.</text>
</comment>
<dbReference type="SMART" id="SM00228">
    <property type="entry name" value="PDZ"/>
    <property type="match status" value="1"/>
</dbReference>
<dbReference type="PANTHER" id="PTHR32060">
    <property type="entry name" value="TAIL-SPECIFIC PROTEASE"/>
    <property type="match status" value="1"/>
</dbReference>
<dbReference type="InterPro" id="IPR041489">
    <property type="entry name" value="PDZ_6"/>
</dbReference>
<gene>
    <name evidence="7" type="ORF">COY51_04795</name>
</gene>
<organism evidence="7 8">
    <name type="scientific">Candidatus Desantisbacteria bacterium CG_4_10_14_0_8_um_filter_39_17</name>
    <dbReference type="NCBI Taxonomy" id="1974542"/>
    <lineage>
        <taxon>Bacteria</taxon>
        <taxon>Candidatus Desantisiibacteriota</taxon>
    </lineage>
</organism>
<dbReference type="FunFam" id="2.30.42.10:FF:000063">
    <property type="entry name" value="Peptidase, S41 family"/>
    <property type="match status" value="1"/>
</dbReference>
<dbReference type="FunFam" id="3.90.226.10:FF:000029">
    <property type="entry name" value="Peptidase, S41 family"/>
    <property type="match status" value="1"/>
</dbReference>
<dbReference type="Gene3D" id="2.30.42.10">
    <property type="match status" value="1"/>
</dbReference>
<keyword evidence="4 5" id="KW-0720">Serine protease</keyword>
<sequence length="484" mass="53643">MFTKKKRIFWIVTGLVLLSFYMGVFITKAQQPSGDLFGNLRLFSEVLSLLKNQYVEEVDTQKLIYGAIKGMLASLDDPHTHFMEPQEYKNLQVETQGAFGGLGIEIDLEPLTKQLIVVAPIEGTPAERAGIKAGDKIIEIEGKSTVGITLREAVNKLRGPKGTTVRITIKREGVEEPLYFTITRDVIKLKAVKSVCMLDGNIGYLRITTFNQNVGRELDEALNSLESRGMKGLILDMRNNPGGLLEQAVEVANKFISSGVIVSTKGRSHQETKYFARPESTHRYFPLIVLVNKGSASASEIVTGAIKDNKRGLVLGARTFGKGSVQSVVQLEEGAGVAITTAKYYTPSGTCIQDTGIFPDIEVEDTLISKDMEENEILYILKRNNCFITFAQNKGKMQPGEFNLDDAGINLFSEILKGKNIDFTRQKLVKYKGTIEREIRVELARLTSEEQALQVLLSLDPIVKRALDLMKGVELLKVVSSETR</sequence>
<dbReference type="GO" id="GO:0008236">
    <property type="term" value="F:serine-type peptidase activity"/>
    <property type="evidence" value="ECO:0007669"/>
    <property type="project" value="UniProtKB-KW"/>
</dbReference>
<dbReference type="GO" id="GO:0030288">
    <property type="term" value="C:outer membrane-bounded periplasmic space"/>
    <property type="evidence" value="ECO:0007669"/>
    <property type="project" value="TreeGrafter"/>
</dbReference>
<dbReference type="CDD" id="cd07560">
    <property type="entry name" value="Peptidase_S41_CPP"/>
    <property type="match status" value="1"/>
</dbReference>
<dbReference type="Pfam" id="PF17820">
    <property type="entry name" value="PDZ_6"/>
    <property type="match status" value="1"/>
</dbReference>
<evidence type="ECO:0000256" key="2">
    <source>
        <dbReference type="ARBA" id="ARBA00022670"/>
    </source>
</evidence>
<protein>
    <submittedName>
        <fullName evidence="7">Peptidase S41</fullName>
    </submittedName>
</protein>
<evidence type="ECO:0000313" key="7">
    <source>
        <dbReference type="EMBL" id="PIZ15613.1"/>
    </source>
</evidence>
<evidence type="ECO:0000313" key="8">
    <source>
        <dbReference type="Proteomes" id="UP000234145"/>
    </source>
</evidence>
<dbReference type="InterPro" id="IPR005151">
    <property type="entry name" value="Tail-specific_protease"/>
</dbReference>
<evidence type="ECO:0000256" key="3">
    <source>
        <dbReference type="ARBA" id="ARBA00022801"/>
    </source>
</evidence>
<comment type="caution">
    <text evidence="7">The sequence shown here is derived from an EMBL/GenBank/DDBJ whole genome shotgun (WGS) entry which is preliminary data.</text>
</comment>
<dbReference type="CDD" id="cd06782">
    <property type="entry name" value="cpPDZ_CPP-like"/>
    <property type="match status" value="1"/>
</dbReference>
<proteinExistence type="inferred from homology"/>
<dbReference type="PROSITE" id="PS50106">
    <property type="entry name" value="PDZ"/>
    <property type="match status" value="1"/>
</dbReference>
<dbReference type="InterPro" id="IPR029045">
    <property type="entry name" value="ClpP/crotonase-like_dom_sf"/>
</dbReference>